<proteinExistence type="predicted"/>
<accession>A0A438FZN1</accession>
<evidence type="ECO:0000313" key="2">
    <source>
        <dbReference type="EMBL" id="RVW65422.1"/>
    </source>
</evidence>
<comment type="caution">
    <text evidence="2">The sequence shown here is derived from an EMBL/GenBank/DDBJ whole genome shotgun (WGS) entry which is preliminary data.</text>
</comment>
<dbReference type="Pfam" id="PF25597">
    <property type="entry name" value="SH3_retrovirus"/>
    <property type="match status" value="1"/>
</dbReference>
<name>A0A438FZN1_VITVI</name>
<organism evidence="2 3">
    <name type="scientific">Vitis vinifera</name>
    <name type="common">Grape</name>
    <dbReference type="NCBI Taxonomy" id="29760"/>
    <lineage>
        <taxon>Eukaryota</taxon>
        <taxon>Viridiplantae</taxon>
        <taxon>Streptophyta</taxon>
        <taxon>Embryophyta</taxon>
        <taxon>Tracheophyta</taxon>
        <taxon>Spermatophyta</taxon>
        <taxon>Magnoliopsida</taxon>
        <taxon>eudicotyledons</taxon>
        <taxon>Gunneridae</taxon>
        <taxon>Pentapetalae</taxon>
        <taxon>rosids</taxon>
        <taxon>Vitales</taxon>
        <taxon>Vitaceae</taxon>
        <taxon>Viteae</taxon>
        <taxon>Vitis</taxon>
    </lineage>
</organism>
<gene>
    <name evidence="2" type="primary">POLX_1311</name>
    <name evidence="2" type="ORF">CK203_022138</name>
</gene>
<dbReference type="Gene3D" id="3.30.420.10">
    <property type="entry name" value="Ribonuclease H-like superfamily/Ribonuclease H"/>
    <property type="match status" value="1"/>
</dbReference>
<evidence type="ECO:0000313" key="3">
    <source>
        <dbReference type="Proteomes" id="UP000288805"/>
    </source>
</evidence>
<dbReference type="InterPro" id="IPR012337">
    <property type="entry name" value="RNaseH-like_sf"/>
</dbReference>
<dbReference type="PANTHER" id="PTHR42648:SF18">
    <property type="entry name" value="RETROTRANSPOSON, UNCLASSIFIED-LIKE PROTEIN"/>
    <property type="match status" value="1"/>
</dbReference>
<dbReference type="AlphaFoldDB" id="A0A438FZN1"/>
<feature type="domain" description="Retroviral polymerase SH3-like" evidence="1">
    <location>
        <begin position="63"/>
        <end position="126"/>
    </location>
</feature>
<protein>
    <submittedName>
        <fullName evidence="2">Retrovirus-related Pol polyprotein from transposon TNT 1-94</fullName>
    </submittedName>
</protein>
<dbReference type="InterPro" id="IPR039537">
    <property type="entry name" value="Retrotran_Ty1/copia-like"/>
</dbReference>
<dbReference type="GO" id="GO:0003676">
    <property type="term" value="F:nucleic acid binding"/>
    <property type="evidence" value="ECO:0007669"/>
    <property type="project" value="InterPro"/>
</dbReference>
<sequence>MHMEMTKCMLHDKELSKKFWAKATNTTVFLYNRLPTKALNDKTSFEAWYGYKPSLDFLRVFDCVCFSHVSQVKRDKLDKKLEPGIFIGYNSSFKAYKVYQPQTGKLIVSKYVFFNEDEKWNWNRHKRHP</sequence>
<dbReference type="InterPro" id="IPR036397">
    <property type="entry name" value="RNaseH_sf"/>
</dbReference>
<dbReference type="PANTHER" id="PTHR42648">
    <property type="entry name" value="TRANSPOSASE, PUTATIVE-RELATED"/>
    <property type="match status" value="1"/>
</dbReference>
<dbReference type="SUPFAM" id="SSF53098">
    <property type="entry name" value="Ribonuclease H-like"/>
    <property type="match status" value="1"/>
</dbReference>
<dbReference type="EMBL" id="QGNW01000688">
    <property type="protein sequence ID" value="RVW65422.1"/>
    <property type="molecule type" value="Genomic_DNA"/>
</dbReference>
<dbReference type="InterPro" id="IPR057670">
    <property type="entry name" value="SH3_retrovirus"/>
</dbReference>
<dbReference type="Proteomes" id="UP000288805">
    <property type="component" value="Unassembled WGS sequence"/>
</dbReference>
<reference evidence="2 3" key="1">
    <citation type="journal article" date="2018" name="PLoS Genet.">
        <title>Population sequencing reveals clonal diversity and ancestral inbreeding in the grapevine cultivar Chardonnay.</title>
        <authorList>
            <person name="Roach M.J."/>
            <person name="Johnson D.L."/>
            <person name="Bohlmann J."/>
            <person name="van Vuuren H.J."/>
            <person name="Jones S.J."/>
            <person name="Pretorius I.S."/>
            <person name="Schmidt S.A."/>
            <person name="Borneman A.R."/>
        </authorList>
    </citation>
    <scope>NUCLEOTIDE SEQUENCE [LARGE SCALE GENOMIC DNA]</scope>
    <source>
        <strain evidence="3">cv. Chardonnay</strain>
        <tissue evidence="2">Leaf</tissue>
    </source>
</reference>
<evidence type="ECO:0000259" key="1">
    <source>
        <dbReference type="Pfam" id="PF25597"/>
    </source>
</evidence>